<evidence type="ECO:0000313" key="2">
    <source>
        <dbReference type="Proteomes" id="UP000679725"/>
    </source>
</evidence>
<dbReference type="RefSeq" id="WP_215232875.1">
    <property type="nucleotide sequence ID" value="NZ_CAJRAU010000002.1"/>
</dbReference>
<organism evidence="1 2">
    <name type="scientific">Dyadobacter linearis</name>
    <dbReference type="NCBI Taxonomy" id="2823330"/>
    <lineage>
        <taxon>Bacteria</taxon>
        <taxon>Pseudomonadati</taxon>
        <taxon>Bacteroidota</taxon>
        <taxon>Cytophagia</taxon>
        <taxon>Cytophagales</taxon>
        <taxon>Spirosomataceae</taxon>
        <taxon>Dyadobacter</taxon>
    </lineage>
</organism>
<dbReference type="Proteomes" id="UP000679725">
    <property type="component" value="Unassembled WGS sequence"/>
</dbReference>
<keyword evidence="2" id="KW-1185">Reference proteome</keyword>
<dbReference type="SUPFAM" id="SSF47413">
    <property type="entry name" value="lambda repressor-like DNA-binding domains"/>
    <property type="match status" value="1"/>
</dbReference>
<proteinExistence type="predicted"/>
<gene>
    <name evidence="1" type="ORF">DYBT9623_01472</name>
</gene>
<evidence type="ECO:0008006" key="3">
    <source>
        <dbReference type="Google" id="ProtNLM"/>
    </source>
</evidence>
<dbReference type="EMBL" id="CAJRAU010000002">
    <property type="protein sequence ID" value="CAG5068740.1"/>
    <property type="molecule type" value="Genomic_DNA"/>
</dbReference>
<dbReference type="InterPro" id="IPR010982">
    <property type="entry name" value="Lambda_DNA-bd_dom_sf"/>
</dbReference>
<evidence type="ECO:0000313" key="1">
    <source>
        <dbReference type="EMBL" id="CAG5068740.1"/>
    </source>
</evidence>
<comment type="caution">
    <text evidence="1">The sequence shown here is derived from an EMBL/GenBank/DDBJ whole genome shotgun (WGS) entry which is preliminary data.</text>
</comment>
<reference evidence="1 2" key="1">
    <citation type="submission" date="2021-04" db="EMBL/GenBank/DDBJ databases">
        <authorList>
            <person name="Rodrigo-Torres L."/>
            <person name="Arahal R. D."/>
            <person name="Lucena T."/>
        </authorList>
    </citation>
    <scope>NUCLEOTIDE SEQUENCE [LARGE SCALE GENOMIC DNA]</scope>
    <source>
        <strain evidence="1 2">CECT 9623</strain>
    </source>
</reference>
<sequence length="80" mass="8754">METTVYESRARELISEIKKIIEVKGLNLDTALEDAGISPDNADNILNQNTIPSLSEFLALCEISGITIHLPSIETPNTPM</sequence>
<protein>
    <recommendedName>
        <fullName evidence="3">XRE family transcriptional regulator</fullName>
    </recommendedName>
</protein>
<name>A0ABM8UMR7_9BACT</name>
<accession>A0ABM8UMR7</accession>